<dbReference type="GO" id="GO:0003906">
    <property type="term" value="F:DNA-(apurinic or apyrimidinic site) endonuclease activity"/>
    <property type="evidence" value="ECO:0007669"/>
    <property type="project" value="TreeGrafter"/>
</dbReference>
<dbReference type="GO" id="GO:0005634">
    <property type="term" value="C:nucleus"/>
    <property type="evidence" value="ECO:0007669"/>
    <property type="project" value="TreeGrafter"/>
</dbReference>
<dbReference type="GO" id="GO:0006284">
    <property type="term" value="P:base-excision repair"/>
    <property type="evidence" value="ECO:0007669"/>
    <property type="project" value="TreeGrafter"/>
</dbReference>
<evidence type="ECO:0000256" key="3">
    <source>
        <dbReference type="ARBA" id="ARBA00022723"/>
    </source>
</evidence>
<feature type="compositionally biased region" description="Basic residues" evidence="8">
    <location>
        <begin position="80"/>
        <end position="94"/>
    </location>
</feature>
<feature type="region of interest" description="Disordered" evidence="8">
    <location>
        <begin position="1"/>
        <end position="131"/>
    </location>
</feature>
<evidence type="ECO:0000259" key="9">
    <source>
        <dbReference type="Pfam" id="PF01261"/>
    </source>
</evidence>
<sequence>MPPRTSSDTSKKRQKAAIESSSSSSSEDDDFDLIEEVLDDSESEDEIEFKPRRASSSSNKKQNSTQKKNTNSSSLSSSSNKKKQTTNNRKKKKKNSSDEESSSNSDSEEKNKKKSKKTDKKKTQPTEKDKEKMNKLWERFVTGKPRLLIGCHVAFGSLGIEHAPLAAAENGCCGAFALFLGNQKTYAQKDYTDKQVSKFIENCKALNYDRDYLLPHASYLINLANPDKEKLAKSKTLFLTEYKKCERLGLKRYNFHPGSTVGETTVENGCKQIAECINWANSQVDNVISVLECVAGSGNTIGHKFEQLKMIIDHVEDKNRVGICLDTCHMFAAGYDLRTQEGCKKVFDEFDQIIGFKYLKGMHLNDSKENLNSKKDRHEDIGQGHLGLEVFKYIVNNPKFRNIPLILETPGGNYIKEIAELYDLYTGEEDEVKPSSSEISN</sequence>
<feature type="compositionally biased region" description="Low complexity" evidence="8">
    <location>
        <begin position="55"/>
        <end position="79"/>
    </location>
</feature>
<accession>A0A6A5CHH3</accession>
<keyword evidence="6" id="KW-0862">Zinc</keyword>
<evidence type="ECO:0000256" key="2">
    <source>
        <dbReference type="ARBA" id="ARBA00005340"/>
    </source>
</evidence>
<feature type="compositionally biased region" description="Basic and acidic residues" evidence="8">
    <location>
        <begin position="121"/>
        <end position="131"/>
    </location>
</feature>
<comment type="caution">
    <text evidence="10">The sequence shown here is derived from an EMBL/GenBank/DDBJ whole genome shotgun (WGS) entry which is preliminary data.</text>
</comment>
<dbReference type="OMA" id="DEGCQSH"/>
<evidence type="ECO:0000313" key="11">
    <source>
        <dbReference type="Proteomes" id="UP000444721"/>
    </source>
</evidence>
<feature type="domain" description="Xylose isomerase-like TIM barrel" evidence="9">
    <location>
        <begin position="166"/>
        <end position="413"/>
    </location>
</feature>
<dbReference type="OrthoDB" id="7663182at2759"/>
<dbReference type="GO" id="GO:0005739">
    <property type="term" value="C:mitochondrion"/>
    <property type="evidence" value="ECO:0007669"/>
    <property type="project" value="TreeGrafter"/>
</dbReference>
<evidence type="ECO:0000256" key="6">
    <source>
        <dbReference type="ARBA" id="ARBA00022833"/>
    </source>
</evidence>
<dbReference type="RefSeq" id="XP_044569452.1">
    <property type="nucleotide sequence ID" value="XM_044710008.1"/>
</dbReference>
<protein>
    <recommendedName>
        <fullName evidence="9">Xylose isomerase-like TIM barrel domain-containing protein</fullName>
    </recommendedName>
</protein>
<dbReference type="PANTHER" id="PTHR21445:SF0">
    <property type="entry name" value="APURINIC-APYRIMIDINIC ENDONUCLEASE"/>
    <property type="match status" value="1"/>
</dbReference>
<name>A0A6A5CHH3_NAEFO</name>
<dbReference type="SUPFAM" id="SSF51658">
    <property type="entry name" value="Xylose isomerase-like"/>
    <property type="match status" value="1"/>
</dbReference>
<dbReference type="GO" id="GO:0008081">
    <property type="term" value="F:phosphoric diester hydrolase activity"/>
    <property type="evidence" value="ECO:0007669"/>
    <property type="project" value="TreeGrafter"/>
</dbReference>
<dbReference type="VEuPathDB" id="AmoebaDB:FDP41_000638"/>
<dbReference type="InterPro" id="IPR001719">
    <property type="entry name" value="AP_endonuc_2"/>
</dbReference>
<dbReference type="Proteomes" id="UP000444721">
    <property type="component" value="Unassembled WGS sequence"/>
</dbReference>
<keyword evidence="11" id="KW-1185">Reference proteome</keyword>
<dbReference type="PROSITE" id="PS51432">
    <property type="entry name" value="AP_NUCLEASE_F2_4"/>
    <property type="match status" value="1"/>
</dbReference>
<dbReference type="EMBL" id="VFQX01000002">
    <property type="protein sequence ID" value="KAF0984739.1"/>
    <property type="molecule type" value="Genomic_DNA"/>
</dbReference>
<feature type="compositionally biased region" description="Acidic residues" evidence="8">
    <location>
        <begin position="26"/>
        <end position="47"/>
    </location>
</feature>
<dbReference type="Pfam" id="PF01261">
    <property type="entry name" value="AP_endonuc_2"/>
    <property type="match status" value="1"/>
</dbReference>
<dbReference type="VEuPathDB" id="AmoebaDB:NF0092660"/>
<dbReference type="PROSITE" id="PS00729">
    <property type="entry name" value="AP_NUCLEASE_F2_1"/>
    <property type="match status" value="1"/>
</dbReference>
<dbReference type="AlphaFoldDB" id="A0A6A5CHH3"/>
<dbReference type="GO" id="GO:0003677">
    <property type="term" value="F:DNA binding"/>
    <property type="evidence" value="ECO:0007669"/>
    <property type="project" value="InterPro"/>
</dbReference>
<dbReference type="FunFam" id="3.20.20.150:FF:000001">
    <property type="entry name" value="Probable endonuclease 4"/>
    <property type="match status" value="1"/>
</dbReference>
<evidence type="ECO:0000313" key="10">
    <source>
        <dbReference type="EMBL" id="KAF0984739.1"/>
    </source>
</evidence>
<organism evidence="10 11">
    <name type="scientific">Naegleria fowleri</name>
    <name type="common">Brain eating amoeba</name>
    <dbReference type="NCBI Taxonomy" id="5763"/>
    <lineage>
        <taxon>Eukaryota</taxon>
        <taxon>Discoba</taxon>
        <taxon>Heterolobosea</taxon>
        <taxon>Tetramitia</taxon>
        <taxon>Eutetramitia</taxon>
        <taxon>Vahlkampfiidae</taxon>
        <taxon>Naegleria</taxon>
    </lineage>
</organism>
<evidence type="ECO:0000256" key="5">
    <source>
        <dbReference type="ARBA" id="ARBA00022801"/>
    </source>
</evidence>
<proteinExistence type="inferred from homology"/>
<dbReference type="NCBIfam" id="TIGR00587">
    <property type="entry name" value="nfo"/>
    <property type="match status" value="1"/>
</dbReference>
<dbReference type="PANTHER" id="PTHR21445">
    <property type="entry name" value="ENDONUCLEASE IV ENDODEOXYRIBONUCLEASE IV"/>
    <property type="match status" value="1"/>
</dbReference>
<dbReference type="SMART" id="SM00518">
    <property type="entry name" value="AP2Ec"/>
    <property type="match status" value="1"/>
</dbReference>
<dbReference type="InterPro" id="IPR036237">
    <property type="entry name" value="Xyl_isomerase-like_sf"/>
</dbReference>
<dbReference type="GeneID" id="68107856"/>
<dbReference type="Gene3D" id="3.20.20.150">
    <property type="entry name" value="Divalent-metal-dependent TIM barrel enzymes"/>
    <property type="match status" value="1"/>
</dbReference>
<reference evidence="10 11" key="1">
    <citation type="journal article" date="2019" name="Sci. Rep.">
        <title>Nanopore sequencing improves the draft genome of the human pathogenic amoeba Naegleria fowleri.</title>
        <authorList>
            <person name="Liechti N."/>
            <person name="Schurch N."/>
            <person name="Bruggmann R."/>
            <person name="Wittwer M."/>
        </authorList>
    </citation>
    <scope>NUCLEOTIDE SEQUENCE [LARGE SCALE GENOMIC DNA]</scope>
    <source>
        <strain evidence="10 11">ATCC 30894</strain>
    </source>
</reference>
<dbReference type="CDD" id="cd00019">
    <property type="entry name" value="AP2Ec"/>
    <property type="match status" value="1"/>
</dbReference>
<keyword evidence="3" id="KW-0479">Metal-binding</keyword>
<keyword evidence="4" id="KW-0227">DNA damage</keyword>
<dbReference type="GO" id="GO:0008270">
    <property type="term" value="F:zinc ion binding"/>
    <property type="evidence" value="ECO:0007669"/>
    <property type="project" value="InterPro"/>
</dbReference>
<evidence type="ECO:0000256" key="7">
    <source>
        <dbReference type="ARBA" id="ARBA00023204"/>
    </source>
</evidence>
<dbReference type="HAMAP" id="MF_00152">
    <property type="entry name" value="Nfo"/>
    <property type="match status" value="1"/>
</dbReference>
<dbReference type="VEuPathDB" id="AmoebaDB:NfTy_030880"/>
<dbReference type="InterPro" id="IPR013022">
    <property type="entry name" value="Xyl_isomerase-like_TIM-brl"/>
</dbReference>
<evidence type="ECO:0000256" key="8">
    <source>
        <dbReference type="SAM" id="MobiDB-lite"/>
    </source>
</evidence>
<comment type="similarity">
    <text evidence="2">Belongs to the AP endonuclease 2 family.</text>
</comment>
<comment type="cofactor">
    <cofactor evidence="1">
        <name>Zn(2+)</name>
        <dbReference type="ChEBI" id="CHEBI:29105"/>
    </cofactor>
</comment>
<keyword evidence="5" id="KW-0378">Hydrolase</keyword>
<evidence type="ECO:0000256" key="4">
    <source>
        <dbReference type="ARBA" id="ARBA00022763"/>
    </source>
</evidence>
<dbReference type="NCBIfam" id="NF002199">
    <property type="entry name" value="PRK01060.1-4"/>
    <property type="match status" value="1"/>
</dbReference>
<gene>
    <name evidence="10" type="ORF">FDP41_000638</name>
</gene>
<dbReference type="PROSITE" id="PS00730">
    <property type="entry name" value="AP_NUCLEASE_F2_2"/>
    <property type="match status" value="1"/>
</dbReference>
<keyword evidence="7" id="KW-0234">DNA repair</keyword>
<evidence type="ECO:0000256" key="1">
    <source>
        <dbReference type="ARBA" id="ARBA00001947"/>
    </source>
</evidence>
<dbReference type="InterPro" id="IPR018246">
    <property type="entry name" value="AP_endonuc_F2_Zn_BS"/>
</dbReference>
<dbReference type="PROSITE" id="PS00731">
    <property type="entry name" value="AP_NUCLEASE_F2_3"/>
    <property type="match status" value="1"/>
</dbReference>